<dbReference type="InterPro" id="IPR036452">
    <property type="entry name" value="Ribo_hydro-like"/>
</dbReference>
<reference evidence="11" key="4">
    <citation type="submission" date="2020-12" db="UniProtKB">
        <authorList>
            <consortium name="EnsemblPlants"/>
        </authorList>
    </citation>
    <scope>IDENTIFICATION</scope>
</reference>
<dbReference type="PANTHER" id="PTHR12304">
    <property type="entry name" value="INOSINE-URIDINE PREFERRING NUCLEOSIDE HYDROLASE"/>
    <property type="match status" value="1"/>
</dbReference>
<dbReference type="OMA" id="HMHDPFA"/>
<dbReference type="EnsemblPlants" id="Pp3c26_14640V3.1">
    <property type="protein sequence ID" value="Pp3c26_14640V3.1"/>
    <property type="gene ID" value="Pp3c26_14640"/>
</dbReference>
<dbReference type="PDBsum" id="4KPN"/>
<evidence type="ECO:0000313" key="10">
    <source>
        <dbReference type="EMBL" id="PNR27178.1"/>
    </source>
</evidence>
<accession>M1FQT3</accession>
<keyword evidence="13" id="KW-0002">3D-structure</keyword>
<dbReference type="SMR" id="A9TXA6"/>
<keyword evidence="4 9" id="KW-0378">Hydrolase</keyword>
<evidence type="ECO:0000256" key="5">
    <source>
        <dbReference type="ARBA" id="ARBA00023295"/>
    </source>
</evidence>
<dbReference type="EC" id="3.2.2.3" evidence="7"/>
<evidence type="ECO:0000256" key="1">
    <source>
        <dbReference type="ARBA" id="ARBA00004496"/>
    </source>
</evidence>
<dbReference type="FunFam" id="3.90.245.10:FF:000004">
    <property type="entry name" value="Probable uridine nucleosidase 1"/>
    <property type="match status" value="1"/>
</dbReference>
<dbReference type="InterPro" id="IPR001910">
    <property type="entry name" value="Inosine/uridine_hydrolase_dom"/>
</dbReference>
<dbReference type="GO" id="GO:0008477">
    <property type="term" value="F:purine nucleosidase activity"/>
    <property type="evidence" value="ECO:0000318"/>
    <property type="project" value="GO_Central"/>
</dbReference>
<dbReference type="PaxDb" id="3218-PP1S357_22V6.1"/>
<reference evidence="10 12" key="3">
    <citation type="journal article" date="2018" name="Plant J.">
        <title>The Physcomitrella patens chromosome-scale assembly reveals moss genome structure and evolution.</title>
        <authorList>
            <person name="Lang D."/>
            <person name="Ullrich K.K."/>
            <person name="Murat F."/>
            <person name="Fuchs J."/>
            <person name="Jenkins J."/>
            <person name="Haas F.B."/>
            <person name="Piednoel M."/>
            <person name="Gundlach H."/>
            <person name="Van Bel M."/>
            <person name="Meyberg R."/>
            <person name="Vives C."/>
            <person name="Morata J."/>
            <person name="Symeonidi A."/>
            <person name="Hiss M."/>
            <person name="Muchero W."/>
            <person name="Kamisugi Y."/>
            <person name="Saleh O."/>
            <person name="Blanc G."/>
            <person name="Decker E.L."/>
            <person name="van Gessel N."/>
            <person name="Grimwood J."/>
            <person name="Hayes R.D."/>
            <person name="Graham S.W."/>
            <person name="Gunter L.E."/>
            <person name="McDaniel S.F."/>
            <person name="Hoernstein S.N.W."/>
            <person name="Larsson A."/>
            <person name="Li F.W."/>
            <person name="Perroud P.F."/>
            <person name="Phillips J."/>
            <person name="Ranjan P."/>
            <person name="Rokshar D.S."/>
            <person name="Rothfels C.J."/>
            <person name="Schneider L."/>
            <person name="Shu S."/>
            <person name="Stevenson D.W."/>
            <person name="Thummler F."/>
            <person name="Tillich M."/>
            <person name="Villarreal Aguilar J.C."/>
            <person name="Widiez T."/>
            <person name="Wong G.K."/>
            <person name="Wymore A."/>
            <person name="Zhang Y."/>
            <person name="Zimmer A.D."/>
            <person name="Quatrano R.S."/>
            <person name="Mayer K.F.X."/>
            <person name="Goodstein D."/>
            <person name="Casacuberta J.M."/>
            <person name="Vandepoele K."/>
            <person name="Reski R."/>
            <person name="Cuming A.C."/>
            <person name="Tuskan G.A."/>
            <person name="Maumus F."/>
            <person name="Salse J."/>
            <person name="Schmutz J."/>
            <person name="Rensing S.A."/>
        </authorList>
    </citation>
    <scope>NUCLEOTIDE SEQUENCE [LARGE SCALE GENOMIC DNA]</scope>
    <source>
        <strain evidence="11 12">cv. Gransden 2004</strain>
    </source>
</reference>
<gene>
    <name evidence="9" type="primary">NRH1</name>
    <name evidence="11" type="synonym">LOC112278180</name>
    <name evidence="10" type="ORF">PHYPA_030659</name>
</gene>
<keyword evidence="13" id="KW-0479">Metal-binding</keyword>
<feature type="binding site" evidence="13">
    <location>
        <position position="25"/>
    </location>
    <ligand>
        <name>Ca(2+)</name>
        <dbReference type="ChEBI" id="CHEBI:29108"/>
    </ligand>
</feature>
<feature type="binding site" evidence="13">
    <location>
        <position position="258"/>
    </location>
    <ligand>
        <name>Ca(2+)</name>
        <dbReference type="ChEBI" id="CHEBI:29108"/>
    </ligand>
</feature>
<comment type="catalytic activity">
    <reaction evidence="6">
        <text>uridine + H2O = D-ribose + uracil</text>
        <dbReference type="Rhea" id="RHEA:15577"/>
        <dbReference type="ChEBI" id="CHEBI:15377"/>
        <dbReference type="ChEBI" id="CHEBI:16704"/>
        <dbReference type="ChEBI" id="CHEBI:17568"/>
        <dbReference type="ChEBI" id="CHEBI:47013"/>
        <dbReference type="EC" id="3.2.2.3"/>
    </reaction>
</comment>
<evidence type="ECO:0000256" key="3">
    <source>
        <dbReference type="ARBA" id="ARBA00022490"/>
    </source>
</evidence>
<accession>A9TXA6</accession>
<dbReference type="GO" id="GO:0006148">
    <property type="term" value="P:inosine catabolic process"/>
    <property type="evidence" value="ECO:0007669"/>
    <property type="project" value="EnsemblPlants"/>
</dbReference>
<feature type="binding site" evidence="13">
    <location>
        <position position="141"/>
    </location>
    <ligand>
        <name>Ca(2+)</name>
        <dbReference type="ChEBI" id="CHEBI:29108"/>
    </ligand>
</feature>
<dbReference type="GO" id="GO:0047724">
    <property type="term" value="F:inosine nucleosidase activity"/>
    <property type="evidence" value="ECO:0007669"/>
    <property type="project" value="EnsemblPlants"/>
</dbReference>
<comment type="similarity">
    <text evidence="2">Belongs to the IUNH family.</text>
</comment>
<keyword evidence="12" id="KW-1185">Reference proteome</keyword>
<keyword evidence="5 9" id="KW-0326">Glycosidase</keyword>
<dbReference type="STRING" id="3218.A9TXA6"/>
<comment type="subcellular location">
    <subcellularLocation>
        <location evidence="1">Cytoplasm</location>
    </subcellularLocation>
</comment>
<dbReference type="Gramene" id="Pp3c26_14640V3.2">
    <property type="protein sequence ID" value="Pp3c26_14640V3.2"/>
    <property type="gene ID" value="Pp3c26_14640"/>
</dbReference>
<feature type="binding site" evidence="13">
    <location>
        <position position="30"/>
    </location>
    <ligand>
        <name>Ca(2+)</name>
        <dbReference type="ChEBI" id="CHEBI:29108"/>
    </ligand>
</feature>
<dbReference type="Proteomes" id="UP000006727">
    <property type="component" value="Chromosome 26"/>
</dbReference>
<evidence type="ECO:0007829" key="13">
    <source>
        <dbReference type="PDB" id="4KPN"/>
    </source>
</evidence>
<dbReference type="InterPro" id="IPR023186">
    <property type="entry name" value="IUNH"/>
</dbReference>
<dbReference type="Gene3D" id="3.90.245.10">
    <property type="entry name" value="Ribonucleoside hydrolase-like"/>
    <property type="match status" value="1"/>
</dbReference>
<dbReference type="GO" id="GO:0035251">
    <property type="term" value="F:UDP-glucosyltransferase activity"/>
    <property type="evidence" value="ECO:0007669"/>
    <property type="project" value="EnsemblPlants"/>
</dbReference>
<dbReference type="EMBL" id="JQ649322">
    <property type="protein sequence ID" value="AFR46616.1"/>
    <property type="molecule type" value="mRNA"/>
</dbReference>
<evidence type="ECO:0000256" key="2">
    <source>
        <dbReference type="ARBA" id="ARBA00009176"/>
    </source>
</evidence>
<dbReference type="PANTHER" id="PTHR12304:SF4">
    <property type="entry name" value="URIDINE NUCLEOSIDASE"/>
    <property type="match status" value="1"/>
</dbReference>
<keyword evidence="13" id="KW-0106">Calcium</keyword>
<dbReference type="SUPFAM" id="SSF53590">
    <property type="entry name" value="Nucleoside hydrolase"/>
    <property type="match status" value="1"/>
</dbReference>
<dbReference type="OrthoDB" id="432381at2759"/>
<dbReference type="GO" id="GO:0005829">
    <property type="term" value="C:cytosol"/>
    <property type="evidence" value="ECO:0000318"/>
    <property type="project" value="GO_Central"/>
</dbReference>
<name>A9TXA6_PHYPA</name>
<dbReference type="PDB" id="4KPN">
    <property type="method" value="X-ray"/>
    <property type="resolution" value="3.35 A"/>
    <property type="chains" value="A/B/C/D/E/F/G/H=2-333"/>
</dbReference>
<dbReference type="BRENDA" id="3.2.2.1">
    <property type="organism ID" value="4802"/>
</dbReference>
<reference evidence="9 13" key="2">
    <citation type="journal article" date="2013" name="Plant Physiol.">
        <title>Structure and function of nucleoside hydrolases from Physcomitrella patens and maize catalyzing the hydrolysis of purine, pyrimidine, and cytokinin ribosides.</title>
        <authorList>
            <person name="Kopecna M."/>
            <person name="Blaschke H."/>
            <person name="Kopecny D."/>
            <person name="Vigouroux A."/>
            <person name="Koncitikova R."/>
            <person name="Novak O."/>
            <person name="Kotland O."/>
            <person name="Strnad M."/>
            <person name="Morera S."/>
            <person name="von Schwartzenberg K."/>
        </authorList>
    </citation>
    <scope>NUCLEOTIDE SEQUENCE</scope>
</reference>
<dbReference type="eggNOG" id="KOG2938">
    <property type="taxonomic scope" value="Eukaryota"/>
</dbReference>
<dbReference type="EMBL" id="ABEU02000026">
    <property type="protein sequence ID" value="PNR27178.1"/>
    <property type="molecule type" value="Genomic_DNA"/>
</dbReference>
<sequence length="333" mass="36080">MAVPENVVGTIKQSSPPKKVIIDTDPGIDDAMAIFFALKSPELDVIALTTIYGNVRTPTATVNALHLLEFAGREDIPVSEGFRTSLRGELKERIADFVHGADGLGNTYPTLSDRKPIDTFAPDYLIQKVNEFPGEITIVALGPLTNLAAAVECDPTFAKKVGQIIILGGAFQVNGNVNPAAEANIYGDPEAADIIFTCGADILVVGINITHQVYWTGKDLEDLGRSDSKFGKYLYAASHFYATYHREAYDIDAIYLHDPATMVAAVDPSLMTYATGAVRVQKDGICKGLTLFNNSNKVWHDPTDWCGIPPVKVAVTVDRERVASLLKERLTAP</sequence>
<dbReference type="GO" id="GO:0046982">
    <property type="term" value="F:protein heterodimerization activity"/>
    <property type="evidence" value="ECO:0007669"/>
    <property type="project" value="EnsemblPlants"/>
</dbReference>
<evidence type="ECO:0000256" key="4">
    <source>
        <dbReference type="ARBA" id="ARBA00022801"/>
    </source>
</evidence>
<dbReference type="Pfam" id="PF01156">
    <property type="entry name" value="IU_nuc_hydro"/>
    <property type="match status" value="1"/>
</dbReference>
<keyword evidence="3" id="KW-0963">Cytoplasm</keyword>
<evidence type="ECO:0000259" key="8">
    <source>
        <dbReference type="Pfam" id="PF01156"/>
    </source>
</evidence>
<dbReference type="GO" id="GO:0010150">
    <property type="term" value="P:leaf senescence"/>
    <property type="evidence" value="ECO:0007669"/>
    <property type="project" value="EnsemblPlants"/>
</dbReference>
<organism evidence="9">
    <name type="scientific">Physcomitrium patens</name>
    <name type="common">Spreading-leaved earth moss</name>
    <name type="synonym">Physcomitrella patens</name>
    <dbReference type="NCBI Taxonomy" id="3218"/>
    <lineage>
        <taxon>Eukaryota</taxon>
        <taxon>Viridiplantae</taxon>
        <taxon>Streptophyta</taxon>
        <taxon>Embryophyta</taxon>
        <taxon>Bryophyta</taxon>
        <taxon>Bryophytina</taxon>
        <taxon>Bryopsida</taxon>
        <taxon>Funariidae</taxon>
        <taxon>Funariales</taxon>
        <taxon>Funariaceae</taxon>
        <taxon>Physcomitrium</taxon>
    </lineage>
</organism>
<evidence type="ECO:0000313" key="9">
    <source>
        <dbReference type="EMBL" id="AFR46616.1"/>
    </source>
</evidence>
<proteinExistence type="evidence at protein level"/>
<dbReference type="EnsemblPlants" id="Pp3c26_14640V3.2">
    <property type="protein sequence ID" value="Pp3c26_14640V3.2"/>
    <property type="gene ID" value="Pp3c26_14640"/>
</dbReference>
<dbReference type="GO" id="GO:0046872">
    <property type="term" value="F:metal ion binding"/>
    <property type="evidence" value="ECO:0007669"/>
    <property type="project" value="UniProtKB-KW"/>
</dbReference>
<evidence type="ECO:0000256" key="6">
    <source>
        <dbReference type="ARBA" id="ARBA00051638"/>
    </source>
</evidence>
<evidence type="ECO:0000256" key="7">
    <source>
        <dbReference type="ARBA" id="ARBA00066757"/>
    </source>
</evidence>
<dbReference type="Gramene" id="Pp3c26_14640V3.1">
    <property type="protein sequence ID" value="Pp3c26_14640V3.1"/>
    <property type="gene ID" value="Pp3c26_14640"/>
</dbReference>
<dbReference type="HOGENOM" id="CLU_036838_2_1_1"/>
<protein>
    <recommendedName>
        <fullName evidence="7">uridine nucleosidase</fullName>
        <ecNumber evidence="7">3.2.2.3</ecNumber>
    </recommendedName>
</protein>
<reference evidence="10 12" key="1">
    <citation type="journal article" date="2008" name="Science">
        <title>The Physcomitrella genome reveals evolutionary insights into the conquest of land by plants.</title>
        <authorList>
            <person name="Rensing S."/>
            <person name="Lang D."/>
            <person name="Zimmer A."/>
            <person name="Terry A."/>
            <person name="Salamov A."/>
            <person name="Shapiro H."/>
            <person name="Nishiyama T."/>
            <person name="Perroud P.-F."/>
            <person name="Lindquist E."/>
            <person name="Kamisugi Y."/>
            <person name="Tanahashi T."/>
            <person name="Sakakibara K."/>
            <person name="Fujita T."/>
            <person name="Oishi K."/>
            <person name="Shin-I T."/>
            <person name="Kuroki Y."/>
            <person name="Toyoda A."/>
            <person name="Suzuki Y."/>
            <person name="Hashimoto A."/>
            <person name="Yamaguchi K."/>
            <person name="Sugano A."/>
            <person name="Kohara Y."/>
            <person name="Fujiyama A."/>
            <person name="Anterola A."/>
            <person name="Aoki S."/>
            <person name="Ashton N."/>
            <person name="Barbazuk W.B."/>
            <person name="Barker E."/>
            <person name="Bennetzen J."/>
            <person name="Bezanilla M."/>
            <person name="Blankenship R."/>
            <person name="Cho S.H."/>
            <person name="Dutcher S."/>
            <person name="Estelle M."/>
            <person name="Fawcett J.A."/>
            <person name="Gundlach H."/>
            <person name="Hanada K."/>
            <person name="Heyl A."/>
            <person name="Hicks K.A."/>
            <person name="Hugh J."/>
            <person name="Lohr M."/>
            <person name="Mayer K."/>
            <person name="Melkozernov A."/>
            <person name="Murata T."/>
            <person name="Nelson D."/>
            <person name="Pils B."/>
            <person name="Prigge M."/>
            <person name="Reiss B."/>
            <person name="Renner T."/>
            <person name="Rombauts S."/>
            <person name="Rushton P."/>
            <person name="Sanderfoot A."/>
            <person name="Schween G."/>
            <person name="Shiu S.-H."/>
            <person name="Stueber K."/>
            <person name="Theodoulou F.L."/>
            <person name="Tu H."/>
            <person name="Van de Peer Y."/>
            <person name="Verrier P.J."/>
            <person name="Waters E."/>
            <person name="Wood A."/>
            <person name="Yang L."/>
            <person name="Cove D."/>
            <person name="Cuming A."/>
            <person name="Hasebe M."/>
            <person name="Lucas S."/>
            <person name="Mishler D.B."/>
            <person name="Reski R."/>
            <person name="Grigoriev I."/>
            <person name="Quatrano R.S."/>
            <person name="Boore J.L."/>
        </authorList>
    </citation>
    <scope>NUCLEOTIDE SEQUENCE [LARGE SCALE GENOMIC DNA]</scope>
    <source>
        <strain evidence="11 12">cv. Gransden 2004</strain>
    </source>
</reference>
<dbReference type="AlphaFoldDB" id="A9TXA6"/>
<evidence type="ECO:0000313" key="12">
    <source>
        <dbReference type="Proteomes" id="UP000006727"/>
    </source>
</evidence>
<dbReference type="CDD" id="cd02650">
    <property type="entry name" value="nuc_hydro_CaPnhB"/>
    <property type="match status" value="1"/>
</dbReference>
<dbReference type="GO" id="GO:0045437">
    <property type="term" value="F:uridine nucleosidase activity"/>
    <property type="evidence" value="ECO:0007669"/>
    <property type="project" value="UniProtKB-EC"/>
</dbReference>
<feature type="domain" description="Inosine/uridine-preferring nucleoside hydrolase" evidence="8">
    <location>
        <begin position="20"/>
        <end position="322"/>
    </location>
</feature>
<evidence type="ECO:0000313" key="11">
    <source>
        <dbReference type="EnsemblPlants" id="Pp3c26_14640V3.1"/>
    </source>
</evidence>
<dbReference type="GO" id="GO:0006152">
    <property type="term" value="P:purine nucleoside catabolic process"/>
    <property type="evidence" value="ECO:0000318"/>
    <property type="project" value="GO_Central"/>
</dbReference>